<feature type="domain" description="Rhodanese" evidence="2">
    <location>
        <begin position="372"/>
        <end position="460"/>
    </location>
</feature>
<dbReference type="GO" id="GO:0070813">
    <property type="term" value="P:hydrogen sulfide metabolic process"/>
    <property type="evidence" value="ECO:0007669"/>
    <property type="project" value="TreeGrafter"/>
</dbReference>
<dbReference type="GO" id="GO:0050313">
    <property type="term" value="F:sulfur dioxygenase activity"/>
    <property type="evidence" value="ECO:0007669"/>
    <property type="project" value="InterPro"/>
</dbReference>
<dbReference type="SMART" id="SM00849">
    <property type="entry name" value="Lactamase_B"/>
    <property type="match status" value="1"/>
</dbReference>
<accession>A0A2U3PDX1</accession>
<dbReference type="PANTHER" id="PTHR43084:SF1">
    <property type="entry name" value="PERSULFIDE DIOXYGENASE ETHE1, MITOCHONDRIAL"/>
    <property type="match status" value="1"/>
</dbReference>
<keyword evidence="4" id="KW-1185">Reference proteome</keyword>
<organism evidence="3 4">
    <name type="scientific">Mycobacterium numidiamassiliense</name>
    <dbReference type="NCBI Taxonomy" id="1841861"/>
    <lineage>
        <taxon>Bacteria</taxon>
        <taxon>Bacillati</taxon>
        <taxon>Actinomycetota</taxon>
        <taxon>Actinomycetes</taxon>
        <taxon>Mycobacteriales</taxon>
        <taxon>Mycobacteriaceae</taxon>
        <taxon>Mycobacterium</taxon>
    </lineage>
</organism>
<dbReference type="PROSITE" id="PS50206">
    <property type="entry name" value="RHODANESE_3"/>
    <property type="match status" value="2"/>
</dbReference>
<name>A0A2U3PDX1_9MYCO</name>
<dbReference type="Pfam" id="PF00581">
    <property type="entry name" value="Rhodanese"/>
    <property type="match status" value="2"/>
</dbReference>
<evidence type="ECO:0000313" key="3">
    <source>
        <dbReference type="EMBL" id="SPM41875.1"/>
    </source>
</evidence>
<dbReference type="SMART" id="SM00450">
    <property type="entry name" value="RHOD"/>
    <property type="match status" value="2"/>
</dbReference>
<dbReference type="Gene3D" id="3.60.15.10">
    <property type="entry name" value="Ribonuclease Z/Hydroxyacylglutathione hydrolase-like"/>
    <property type="match status" value="1"/>
</dbReference>
<dbReference type="GO" id="GO:0046872">
    <property type="term" value="F:metal ion binding"/>
    <property type="evidence" value="ECO:0007669"/>
    <property type="project" value="UniProtKB-KW"/>
</dbReference>
<feature type="domain" description="Rhodanese" evidence="2">
    <location>
        <begin position="267"/>
        <end position="318"/>
    </location>
</feature>
<dbReference type="CDD" id="cd07724">
    <property type="entry name" value="POD-like_MBL-fold"/>
    <property type="match status" value="1"/>
</dbReference>
<protein>
    <submittedName>
        <fullName evidence="3">Metallo-beta-lactamase</fullName>
    </submittedName>
</protein>
<dbReference type="InterPro" id="IPR001763">
    <property type="entry name" value="Rhodanese-like_dom"/>
</dbReference>
<proteinExistence type="predicted"/>
<dbReference type="FunFam" id="3.60.15.10:FF:000030">
    <property type="entry name" value="Metallo-beta-lactamase family protein"/>
    <property type="match status" value="1"/>
</dbReference>
<evidence type="ECO:0000313" key="4">
    <source>
        <dbReference type="Proteomes" id="UP000240424"/>
    </source>
</evidence>
<dbReference type="Gene3D" id="3.40.250.10">
    <property type="entry name" value="Rhodanese-like domain"/>
    <property type="match status" value="2"/>
</dbReference>
<dbReference type="AlphaFoldDB" id="A0A2U3PDX1"/>
<dbReference type="Proteomes" id="UP000240424">
    <property type="component" value="Unassembled WGS sequence"/>
</dbReference>
<gene>
    <name evidence="3" type="ORF">MNAB215_4091</name>
</gene>
<dbReference type="RefSeq" id="WP_077080410.1">
    <property type="nucleotide sequence ID" value="NZ_FUEZ01000004.1"/>
</dbReference>
<dbReference type="OrthoDB" id="3196337at2"/>
<dbReference type="STRING" id="1841861.GCA_900157365_02411"/>
<sequence>MIFTQHYLDCLSQASYLIGDETTGRAVVVDPRRDVDEYLGEAAEHDLRIERVIETHIHADFLSGHLELAAATGASISYGEGADVEFPFEPLVEGQRLSLGEVTLEILATPGHTPESISIVVYEHADDEIPYGVLTGDALFVGDVGRPDLCATETSSADDLAATLHRSLQDKLLTLPDATRVFPGHGGGSACGKQLSSETSSTIGEQRKTNYALQAQDVDQFVAEVTLGQPAQPPYFEFTSHRNRQQRDLLDENPPATLDVDEVYQRVAAGAILLDSRDPADYASGHLRGAVNAALHGRFAEWAGNVLSPDRDIVLVGDPADALESKIRLSRVGFDRVVGQLRDLSEVFGLRPDVVEQTPRVTAERLAEVLGAQPLLQLIDVRGPGEVADGGIPGAIEIPLPTLAGSLSTLDKAVPVVTYCASGARSMVAASVLRASGFNDVSDVLGGFGAWRDTGLPVAGGEKD</sequence>
<dbReference type="GO" id="GO:0006749">
    <property type="term" value="P:glutathione metabolic process"/>
    <property type="evidence" value="ECO:0007669"/>
    <property type="project" value="InterPro"/>
</dbReference>
<dbReference type="InterPro" id="IPR001279">
    <property type="entry name" value="Metallo-B-lactamas"/>
</dbReference>
<dbReference type="SUPFAM" id="SSF56281">
    <property type="entry name" value="Metallo-hydrolase/oxidoreductase"/>
    <property type="match status" value="1"/>
</dbReference>
<dbReference type="EMBL" id="FUEZ01000004">
    <property type="protein sequence ID" value="SPM41875.1"/>
    <property type="molecule type" value="Genomic_DNA"/>
</dbReference>
<dbReference type="SUPFAM" id="SSF52821">
    <property type="entry name" value="Rhodanese/Cell cycle control phosphatase"/>
    <property type="match status" value="2"/>
</dbReference>
<evidence type="ECO:0000256" key="1">
    <source>
        <dbReference type="ARBA" id="ARBA00022723"/>
    </source>
</evidence>
<dbReference type="InterPro" id="IPR051682">
    <property type="entry name" value="Mito_Persulfide_Diox"/>
</dbReference>
<keyword evidence="1" id="KW-0479">Metal-binding</keyword>
<dbReference type="InterPro" id="IPR044528">
    <property type="entry name" value="POD-like_MBL-fold"/>
</dbReference>
<dbReference type="Pfam" id="PF00753">
    <property type="entry name" value="Lactamase_B"/>
    <property type="match status" value="1"/>
</dbReference>
<dbReference type="PANTHER" id="PTHR43084">
    <property type="entry name" value="PERSULFIDE DIOXYGENASE ETHE1"/>
    <property type="match status" value="1"/>
</dbReference>
<dbReference type="InterPro" id="IPR036873">
    <property type="entry name" value="Rhodanese-like_dom_sf"/>
</dbReference>
<dbReference type="InterPro" id="IPR036866">
    <property type="entry name" value="RibonucZ/Hydroxyglut_hydro"/>
</dbReference>
<reference evidence="3 4" key="1">
    <citation type="submission" date="2017-01" db="EMBL/GenBank/DDBJ databases">
        <authorList>
            <consortium name="Urmite Genomes"/>
        </authorList>
    </citation>
    <scope>NUCLEOTIDE SEQUENCE [LARGE SCALE GENOMIC DNA]</scope>
    <source>
        <strain evidence="3 4">AB215</strain>
    </source>
</reference>
<dbReference type="CDD" id="cd00158">
    <property type="entry name" value="RHOD"/>
    <property type="match status" value="1"/>
</dbReference>
<evidence type="ECO:0000259" key="2">
    <source>
        <dbReference type="PROSITE" id="PS50206"/>
    </source>
</evidence>